<keyword evidence="1" id="KW-0732">Signal</keyword>
<sequence length="72" mass="6902">MKALVTRSSVALIAIAAVGLAASPALADPAGLPLEPTAPVAGLVPETGSAGAMNGILCSLQSLSAALPCVYT</sequence>
<keyword evidence="3" id="KW-1185">Reference proteome</keyword>
<accession>A0ABW7X2B4</accession>
<feature type="chain" id="PRO_5046992442" evidence="1">
    <location>
        <begin position="28"/>
        <end position="72"/>
    </location>
</feature>
<reference evidence="2 3" key="1">
    <citation type="submission" date="2024-10" db="EMBL/GenBank/DDBJ databases">
        <title>The Natural Products Discovery Center: Release of the First 8490 Sequenced Strains for Exploring Actinobacteria Biosynthetic Diversity.</title>
        <authorList>
            <person name="Kalkreuter E."/>
            <person name="Kautsar S.A."/>
            <person name="Yang D."/>
            <person name="Bader C.D."/>
            <person name="Teijaro C.N."/>
            <person name="Fluegel L."/>
            <person name="Davis C.M."/>
            <person name="Simpson J.R."/>
            <person name="Lauterbach L."/>
            <person name="Steele A.D."/>
            <person name="Gui C."/>
            <person name="Meng S."/>
            <person name="Li G."/>
            <person name="Viehrig K."/>
            <person name="Ye F."/>
            <person name="Su P."/>
            <person name="Kiefer A.F."/>
            <person name="Nichols A."/>
            <person name="Cepeda A.J."/>
            <person name="Yan W."/>
            <person name="Fan B."/>
            <person name="Jiang Y."/>
            <person name="Adhikari A."/>
            <person name="Zheng C.-J."/>
            <person name="Schuster L."/>
            <person name="Cowan T.M."/>
            <person name="Smanski M.J."/>
            <person name="Chevrette M.G."/>
            <person name="De Carvalho L.P.S."/>
            <person name="Shen B."/>
        </authorList>
    </citation>
    <scope>NUCLEOTIDE SEQUENCE [LARGE SCALE GENOMIC DNA]</scope>
    <source>
        <strain evidence="2 3">NPDC019275</strain>
    </source>
</reference>
<dbReference type="Proteomes" id="UP001611415">
    <property type="component" value="Unassembled WGS sequence"/>
</dbReference>
<evidence type="ECO:0000313" key="3">
    <source>
        <dbReference type="Proteomes" id="UP001611415"/>
    </source>
</evidence>
<protein>
    <submittedName>
        <fullName evidence="2">Uncharacterized protein</fullName>
    </submittedName>
</protein>
<feature type="signal peptide" evidence="1">
    <location>
        <begin position="1"/>
        <end position="27"/>
    </location>
</feature>
<dbReference type="EMBL" id="JBIRYO010000010">
    <property type="protein sequence ID" value="MFI2475256.1"/>
    <property type="molecule type" value="Genomic_DNA"/>
</dbReference>
<comment type="caution">
    <text evidence="2">The sequence shown here is derived from an EMBL/GenBank/DDBJ whole genome shotgun (WGS) entry which is preliminary data.</text>
</comment>
<proteinExistence type="predicted"/>
<evidence type="ECO:0000313" key="2">
    <source>
        <dbReference type="EMBL" id="MFI2475256.1"/>
    </source>
</evidence>
<gene>
    <name evidence="2" type="ORF">ACH49W_17925</name>
</gene>
<name>A0ABW7X2B4_9NOCA</name>
<organism evidence="2 3">
    <name type="scientific">Nocardia xishanensis</name>
    <dbReference type="NCBI Taxonomy" id="238964"/>
    <lineage>
        <taxon>Bacteria</taxon>
        <taxon>Bacillati</taxon>
        <taxon>Actinomycetota</taxon>
        <taxon>Actinomycetes</taxon>
        <taxon>Mycobacteriales</taxon>
        <taxon>Nocardiaceae</taxon>
        <taxon>Nocardia</taxon>
    </lineage>
</organism>
<evidence type="ECO:0000256" key="1">
    <source>
        <dbReference type="SAM" id="SignalP"/>
    </source>
</evidence>
<dbReference type="RefSeq" id="WP_357405734.1">
    <property type="nucleotide sequence ID" value="NZ_JBEYCD010000007.1"/>
</dbReference>